<gene>
    <name evidence="1" type="ORF">MLD38_027393</name>
</gene>
<organism evidence="1 2">
    <name type="scientific">Melastoma candidum</name>
    <dbReference type="NCBI Taxonomy" id="119954"/>
    <lineage>
        <taxon>Eukaryota</taxon>
        <taxon>Viridiplantae</taxon>
        <taxon>Streptophyta</taxon>
        <taxon>Embryophyta</taxon>
        <taxon>Tracheophyta</taxon>
        <taxon>Spermatophyta</taxon>
        <taxon>Magnoliopsida</taxon>
        <taxon>eudicotyledons</taxon>
        <taxon>Gunneridae</taxon>
        <taxon>Pentapetalae</taxon>
        <taxon>rosids</taxon>
        <taxon>malvids</taxon>
        <taxon>Myrtales</taxon>
        <taxon>Melastomataceae</taxon>
        <taxon>Melastomatoideae</taxon>
        <taxon>Melastomateae</taxon>
        <taxon>Melastoma</taxon>
    </lineage>
</organism>
<keyword evidence="2" id="KW-1185">Reference proteome</keyword>
<proteinExistence type="predicted"/>
<name>A0ACB9P4W1_9MYRT</name>
<comment type="caution">
    <text evidence="1">The sequence shown here is derived from an EMBL/GenBank/DDBJ whole genome shotgun (WGS) entry which is preliminary data.</text>
</comment>
<dbReference type="EMBL" id="CM042886">
    <property type="protein sequence ID" value="KAI4342819.1"/>
    <property type="molecule type" value="Genomic_DNA"/>
</dbReference>
<protein>
    <submittedName>
        <fullName evidence="1">Uncharacterized protein</fullName>
    </submittedName>
</protein>
<reference evidence="2" key="1">
    <citation type="journal article" date="2023" name="Front. Plant Sci.">
        <title>Chromosomal-level genome assembly of Melastoma candidum provides insights into trichome evolution.</title>
        <authorList>
            <person name="Zhong Y."/>
            <person name="Wu W."/>
            <person name="Sun C."/>
            <person name="Zou P."/>
            <person name="Liu Y."/>
            <person name="Dai S."/>
            <person name="Zhou R."/>
        </authorList>
    </citation>
    <scope>NUCLEOTIDE SEQUENCE [LARGE SCALE GENOMIC DNA]</scope>
</reference>
<accession>A0ACB9P4W1</accession>
<sequence length="175" mass="20069">MYSYLPEEPTTEISRESSSVHYIFEPTHPKEVLVPAEQNEKVKEEEDVEEEEVVDETRVKDGSEEEREMKTETEVPGLLLRPGIRRSESLNVKFSFLNVREEEVRGGGPHEEGEVAESVEKRRPATVREVSRGRRRKIPAGFLSVPFSSGRLITSNASAFFPPMMQERSSLFWED</sequence>
<evidence type="ECO:0000313" key="1">
    <source>
        <dbReference type="EMBL" id="KAI4342819.1"/>
    </source>
</evidence>
<evidence type="ECO:0000313" key="2">
    <source>
        <dbReference type="Proteomes" id="UP001057402"/>
    </source>
</evidence>
<dbReference type="Proteomes" id="UP001057402">
    <property type="component" value="Chromosome 7"/>
</dbReference>